<accession>A0A3P7L183</accession>
<evidence type="ECO:0000256" key="1">
    <source>
        <dbReference type="SAM" id="MobiDB-lite"/>
    </source>
</evidence>
<dbReference type="PANTHER" id="PTHR12656">
    <property type="entry name" value="BRG-1 ASSOCIATED FACTOR 250 BAF250"/>
    <property type="match status" value="1"/>
</dbReference>
<dbReference type="InterPro" id="IPR036431">
    <property type="entry name" value="ARID_dom_sf"/>
</dbReference>
<protein>
    <recommendedName>
        <fullName evidence="2">ARID domain-containing protein</fullName>
    </recommendedName>
</protein>
<evidence type="ECO:0000313" key="3">
    <source>
        <dbReference type="EMBL" id="VDM73008.1"/>
    </source>
</evidence>
<feature type="compositionally biased region" description="Low complexity" evidence="1">
    <location>
        <begin position="1"/>
        <end position="13"/>
    </location>
</feature>
<feature type="compositionally biased region" description="Pro residues" evidence="1">
    <location>
        <begin position="35"/>
        <end position="58"/>
    </location>
</feature>
<feature type="domain" description="ARID" evidence="2">
    <location>
        <begin position="102"/>
        <end position="155"/>
    </location>
</feature>
<evidence type="ECO:0000259" key="2">
    <source>
        <dbReference type="PROSITE" id="PS51011"/>
    </source>
</evidence>
<dbReference type="InterPro" id="IPR021906">
    <property type="entry name" value="BAF250/Osa"/>
</dbReference>
<dbReference type="PROSITE" id="PS51011">
    <property type="entry name" value="ARID"/>
    <property type="match status" value="1"/>
</dbReference>
<dbReference type="Gene3D" id="1.10.150.60">
    <property type="entry name" value="ARID DNA-binding domain"/>
    <property type="match status" value="1"/>
</dbReference>
<organism evidence="3 4">
    <name type="scientific">Strongylus vulgaris</name>
    <name type="common">Blood worm</name>
    <dbReference type="NCBI Taxonomy" id="40348"/>
    <lineage>
        <taxon>Eukaryota</taxon>
        <taxon>Metazoa</taxon>
        <taxon>Ecdysozoa</taxon>
        <taxon>Nematoda</taxon>
        <taxon>Chromadorea</taxon>
        <taxon>Rhabditida</taxon>
        <taxon>Rhabditina</taxon>
        <taxon>Rhabditomorpha</taxon>
        <taxon>Strongyloidea</taxon>
        <taxon>Strongylidae</taxon>
        <taxon>Strongylus</taxon>
    </lineage>
</organism>
<dbReference type="GO" id="GO:0003677">
    <property type="term" value="F:DNA binding"/>
    <property type="evidence" value="ECO:0007669"/>
    <property type="project" value="InterPro"/>
</dbReference>
<evidence type="ECO:0000313" key="4">
    <source>
        <dbReference type="Proteomes" id="UP000270094"/>
    </source>
</evidence>
<dbReference type="AlphaFoldDB" id="A0A3P7L183"/>
<name>A0A3P7L183_STRVU</name>
<feature type="compositionally biased region" description="Low complexity" evidence="1">
    <location>
        <begin position="59"/>
        <end position="75"/>
    </location>
</feature>
<dbReference type="Pfam" id="PF01388">
    <property type="entry name" value="ARID"/>
    <property type="match status" value="1"/>
</dbReference>
<dbReference type="GO" id="GO:0031491">
    <property type="term" value="F:nucleosome binding"/>
    <property type="evidence" value="ECO:0007669"/>
    <property type="project" value="TreeGrafter"/>
</dbReference>
<sequence>MPAPSPAASSVADDSIDDKSRLESPSWANQGQRTPLPPGTQTPSAPPQMHPAGPPPPGGMMMHPGMMPPQGMMPPVMQPTPPSGPRKESIVDKLVTNPPRVMPERRMFFERLVQFCEQHGEPITMIPQVSKQNVDLHRLYIGVRNRGGFEQVCSF</sequence>
<dbReference type="GO" id="GO:0006338">
    <property type="term" value="P:chromatin remodeling"/>
    <property type="evidence" value="ECO:0007669"/>
    <property type="project" value="InterPro"/>
</dbReference>
<feature type="region of interest" description="Disordered" evidence="1">
    <location>
        <begin position="1"/>
        <end position="90"/>
    </location>
</feature>
<proteinExistence type="predicted"/>
<dbReference type="OrthoDB" id="8709537at2759"/>
<dbReference type="GO" id="GO:0071565">
    <property type="term" value="C:nBAF complex"/>
    <property type="evidence" value="ECO:0007669"/>
    <property type="project" value="TreeGrafter"/>
</dbReference>
<dbReference type="InterPro" id="IPR001606">
    <property type="entry name" value="ARID_dom"/>
</dbReference>
<keyword evidence="4" id="KW-1185">Reference proteome</keyword>
<dbReference type="Proteomes" id="UP000270094">
    <property type="component" value="Unassembled WGS sequence"/>
</dbReference>
<dbReference type="GO" id="GO:0016514">
    <property type="term" value="C:SWI/SNF complex"/>
    <property type="evidence" value="ECO:0007669"/>
    <property type="project" value="InterPro"/>
</dbReference>
<gene>
    <name evidence="3" type="ORF">SVUK_LOCUS8006</name>
</gene>
<dbReference type="GO" id="GO:0005654">
    <property type="term" value="C:nucleoplasm"/>
    <property type="evidence" value="ECO:0007669"/>
    <property type="project" value="TreeGrafter"/>
</dbReference>
<dbReference type="GO" id="GO:0035060">
    <property type="term" value="C:brahma complex"/>
    <property type="evidence" value="ECO:0007669"/>
    <property type="project" value="InterPro"/>
</dbReference>
<dbReference type="EMBL" id="UYYB01028362">
    <property type="protein sequence ID" value="VDM73008.1"/>
    <property type="molecule type" value="Genomic_DNA"/>
</dbReference>
<reference evidence="3 4" key="1">
    <citation type="submission" date="2018-11" db="EMBL/GenBank/DDBJ databases">
        <authorList>
            <consortium name="Pathogen Informatics"/>
        </authorList>
    </citation>
    <scope>NUCLEOTIDE SEQUENCE [LARGE SCALE GENOMIC DNA]</scope>
</reference>
<dbReference type="GO" id="GO:0006357">
    <property type="term" value="P:regulation of transcription by RNA polymerase II"/>
    <property type="evidence" value="ECO:0007669"/>
    <property type="project" value="TreeGrafter"/>
</dbReference>
<dbReference type="PANTHER" id="PTHR12656:SF5">
    <property type="entry name" value="TRITHORAX GROUP PROTEIN OSA"/>
    <property type="match status" value="1"/>
</dbReference>
<dbReference type="SUPFAM" id="SSF46774">
    <property type="entry name" value="ARID-like"/>
    <property type="match status" value="1"/>
</dbReference>
<dbReference type="SMART" id="SM00501">
    <property type="entry name" value="BRIGHT"/>
    <property type="match status" value="1"/>
</dbReference>
<dbReference type="GO" id="GO:0045893">
    <property type="term" value="P:positive regulation of DNA-templated transcription"/>
    <property type="evidence" value="ECO:0007669"/>
    <property type="project" value="TreeGrafter"/>
</dbReference>